<reference evidence="1" key="1">
    <citation type="submission" date="2018-10" db="EMBL/GenBank/DDBJ databases">
        <title>Hidden diversity of soil giant viruses.</title>
        <authorList>
            <person name="Schulz F."/>
            <person name="Alteio L."/>
            <person name="Goudeau D."/>
            <person name="Ryan E.M."/>
            <person name="Malmstrom R.R."/>
            <person name="Blanchard J."/>
            <person name="Woyke T."/>
        </authorList>
    </citation>
    <scope>NUCLEOTIDE SEQUENCE</scope>
    <source>
        <strain evidence="1">HYV1</strain>
    </source>
</reference>
<organism evidence="1">
    <name type="scientific">Hyperionvirus sp</name>
    <dbReference type="NCBI Taxonomy" id="2487770"/>
    <lineage>
        <taxon>Viruses</taxon>
        <taxon>Varidnaviria</taxon>
        <taxon>Bamfordvirae</taxon>
        <taxon>Nucleocytoviricota</taxon>
        <taxon>Megaviricetes</taxon>
        <taxon>Imitervirales</taxon>
        <taxon>Mimiviridae</taxon>
        <taxon>Klosneuvirinae</taxon>
    </lineage>
</organism>
<evidence type="ECO:0000313" key="1">
    <source>
        <dbReference type="EMBL" id="AYV82580.1"/>
    </source>
</evidence>
<sequence>MGEAVIEYLPDLDVYDAKEANLKIGFDIVGHVDAIFKYSPDLAQLEVMYLRVTPV</sequence>
<dbReference type="EMBL" id="MK072383">
    <property type="protein sequence ID" value="AYV82580.1"/>
    <property type="molecule type" value="Genomic_DNA"/>
</dbReference>
<protein>
    <submittedName>
        <fullName evidence="1">Uncharacterized protein</fullName>
    </submittedName>
</protein>
<proteinExistence type="predicted"/>
<name>A0A3G5A5P8_9VIRU</name>
<accession>A0A3G5A5P8</accession>
<gene>
    <name evidence="1" type="ORF">Hyperionvirus1_159</name>
</gene>